<gene>
    <name evidence="15" type="ORF">EVJ58_g2516</name>
</gene>
<dbReference type="InterPro" id="IPR013083">
    <property type="entry name" value="Znf_RING/FYVE/PHD"/>
</dbReference>
<feature type="region of interest" description="Disordered" evidence="10">
    <location>
        <begin position="1"/>
        <end position="172"/>
    </location>
</feature>
<dbReference type="InterPro" id="IPR027370">
    <property type="entry name" value="Znf-RING_euk"/>
</dbReference>
<dbReference type="Gene3D" id="3.30.70.330">
    <property type="match status" value="1"/>
</dbReference>
<dbReference type="PROSITE" id="PS50102">
    <property type="entry name" value="RRM"/>
    <property type="match status" value="1"/>
</dbReference>
<dbReference type="CDD" id="cd20335">
    <property type="entry name" value="BRcat_RBR"/>
    <property type="match status" value="1"/>
</dbReference>
<dbReference type="SUPFAM" id="SSF54928">
    <property type="entry name" value="RNA-binding domain, RBD"/>
    <property type="match status" value="1"/>
</dbReference>
<feature type="compositionally biased region" description="Polar residues" evidence="10">
    <location>
        <begin position="413"/>
        <end position="425"/>
    </location>
</feature>
<dbReference type="Pfam" id="PF00076">
    <property type="entry name" value="RRM_1"/>
    <property type="match status" value="1"/>
</dbReference>
<dbReference type="PANTHER" id="PTHR22770:SF13">
    <property type="entry name" value="RING-TYPE DOMAIN-CONTAINING PROTEIN"/>
    <property type="match status" value="1"/>
</dbReference>
<feature type="region of interest" description="Disordered" evidence="10">
    <location>
        <begin position="328"/>
        <end position="353"/>
    </location>
</feature>
<evidence type="ECO:0000259" key="12">
    <source>
        <dbReference type="PROSITE" id="PS50102"/>
    </source>
</evidence>
<dbReference type="InterPro" id="IPR012677">
    <property type="entry name" value="Nucleotide-bd_a/b_plait_sf"/>
</dbReference>
<feature type="region of interest" description="Disordered" evidence="10">
    <location>
        <begin position="398"/>
        <end position="425"/>
    </location>
</feature>
<dbReference type="GO" id="GO:0043161">
    <property type="term" value="P:proteasome-mediated ubiquitin-dependent protein catabolic process"/>
    <property type="evidence" value="ECO:0007669"/>
    <property type="project" value="TreeGrafter"/>
</dbReference>
<dbReference type="Pfam" id="PF13445">
    <property type="entry name" value="zf-RING_UBOX"/>
    <property type="match status" value="1"/>
</dbReference>
<feature type="domain" description="C3H1-type" evidence="13">
    <location>
        <begin position="31"/>
        <end position="57"/>
    </location>
</feature>
<dbReference type="Gene3D" id="4.10.1000.10">
    <property type="entry name" value="Zinc finger, CCCH-type"/>
    <property type="match status" value="1"/>
</dbReference>
<feature type="domain" description="C3H1-type" evidence="13">
    <location>
        <begin position="643"/>
        <end position="669"/>
    </location>
</feature>
<feature type="zinc finger region" description="C3H1-type" evidence="9">
    <location>
        <begin position="643"/>
        <end position="669"/>
    </location>
</feature>
<comment type="caution">
    <text evidence="15">The sequence shown here is derived from an EMBL/GenBank/DDBJ whole genome shotgun (WGS) entry which is preliminary data.</text>
</comment>
<dbReference type="GO" id="GO:0004842">
    <property type="term" value="F:ubiquitin-protein transferase activity"/>
    <property type="evidence" value="ECO:0007669"/>
    <property type="project" value="TreeGrafter"/>
</dbReference>
<keyword evidence="4" id="KW-0677">Repeat</keyword>
<sequence>MQPQKRDKVANAARGNGGGKDLGKDPDDSQLDQREICRNYSKNRCKDPRCPRRHVEPLRRSKTREGDVQSEQQRQQLAVGAVDSVAAGPPPSVTQTRGAAAAEANRGISRTSRAPETSLSPLRPSTLQKAPLHPLPSAPVPSSLSPVAVSQSPASRKAAEESKGIGDPPSTNGDVCRFFLAGNCIVARCRHSHEQRKPAPLAPSPIAVAPMPFMVSASTELDHQSPLNHFPFSDEAEISMEASPLIHNINGLPPKPVGLSVKPGADISAQGEHPAPQDGRPTRKWVPDPRPSRRSDVMCLHYRRGTCSYGDDCYFTHTLAIDKRRARKKDEVWPNSSSMTSPLEKSHGLPPPPSERVGLACNAKSEPPAPTPSTRDVCMNWLFRDTCLNGASCMYEHPPKSGSMRPGPAVDVSSGTVTPMPTGGSNIRGYIPAESRQPESLNLGGAADVVTLSRTPERTVPSTNLHPDTTDRERRPQGTTAGDLLLDLRRNAKGSTHTSHSSASEKPGPSQIRLQQGEIPASTSTSTPYETAARDAFSALSHRAGGSSSYYEVYGLTFANLRASNVDPRLRQQRPEFQGDHGGGVPAHTSRVNVPIEHAETSSDSSYYSAEYGSDPSVDAAQSSNTSFDLSQTPAEPSQTPAEPSQPVCWDFLHGECTRHVCRFRHEEFDPRKETLSTERRRQVSGVRRADTYPSRGDHTAKNSSTRIPGSTSSAGHHDTSHDLPKFDQPGRAEPFAAPALPPGLGLETRRPNPGLTAQRKEPPANITLSVLDSTRVTYGPGLVVQSVVTGFETRQVVLKDLPVDVTPADVTAVLKAHGEVASVYLPDPGKRGVATARVTFASSEQAVTAVSALDGTEVFGTTISARMWSGQSSLLGKARLADGDVLFEFPCAHKTGYIGYPSRALAEKAIAHANNTEVKGNWVTAEMHEGIPMVGAFTVRLRGLPASTQVKDLGRYGKSEGVMLERPNYDSSKVAIHRLRVILDNFGSMFSFNVLPPPYKRGTIRAYGQFETPAAAETVCAALHNRRQPFCGHGKLFATHISTLVYELPPAVFDALSSDIRLLNAFIWNTFEPGSSISIVDKRATVGPRCPVRVKLAAQRMPALTRMKSHFDRLLRGERVEQDGEIMWDSFFARRPGIFFLEELQRRHTGVLINRDIGRHILTLFGPEPKRAAVRSAIVSRVDELRRQNCHVIPLPGRLVGLFWGADLAALRRQFGEENVSLDPVARALKVRGDDVAHEAALLAVKQARERHVSERQQPQVECPVCFNEVTNPVKLGCGHTWCKTCLQSYLRASVDNTAFPLLCLGDEARCSSQVPIHIAQEVLSTNDFMSVVEASFRAYVHSRPSEYQYCPTPDCSQVYRRTSSNNTLQCPSCLVRICPKCNSEAHERSPCQYNEASDRLLFDDWKGSHDVKDCPSCKAPIEREAGCNHMMCIRCKTHICWACLATFDTSGEVYEHMRLIHGGIGL</sequence>
<dbReference type="GO" id="GO:0003723">
    <property type="term" value="F:RNA binding"/>
    <property type="evidence" value="ECO:0007669"/>
    <property type="project" value="UniProtKB-UniRule"/>
</dbReference>
<feature type="domain" description="RRM" evidence="12">
    <location>
        <begin position="795"/>
        <end position="871"/>
    </location>
</feature>
<evidence type="ECO:0000259" key="14">
    <source>
        <dbReference type="PROSITE" id="PS51873"/>
    </source>
</evidence>
<feature type="compositionally biased region" description="Basic and acidic residues" evidence="10">
    <location>
        <begin position="716"/>
        <end position="731"/>
    </location>
</feature>
<dbReference type="PROSITE" id="PS00028">
    <property type="entry name" value="ZINC_FINGER_C2H2_1"/>
    <property type="match status" value="1"/>
</dbReference>
<feature type="compositionally biased region" description="Basic and acidic residues" evidence="10">
    <location>
        <begin position="672"/>
        <end position="701"/>
    </location>
</feature>
<dbReference type="GO" id="GO:0000151">
    <property type="term" value="C:ubiquitin ligase complex"/>
    <property type="evidence" value="ECO:0007669"/>
    <property type="project" value="TreeGrafter"/>
</dbReference>
<feature type="compositionally biased region" description="Basic and acidic residues" evidence="10">
    <location>
        <begin position="21"/>
        <end position="37"/>
    </location>
</feature>
<feature type="compositionally biased region" description="Polar residues" evidence="10">
    <location>
        <begin position="620"/>
        <end position="643"/>
    </location>
</feature>
<feature type="compositionally biased region" description="Polar residues" evidence="10">
    <location>
        <begin position="493"/>
        <end position="504"/>
    </location>
</feature>
<dbReference type="CDD" id="cd22585">
    <property type="entry name" value="Rcat_RBR_DEAH12-like"/>
    <property type="match status" value="1"/>
</dbReference>
<evidence type="ECO:0000256" key="3">
    <source>
        <dbReference type="ARBA" id="ARBA00022723"/>
    </source>
</evidence>
<dbReference type="InterPro" id="IPR013087">
    <property type="entry name" value="Znf_C2H2_type"/>
</dbReference>
<evidence type="ECO:0008006" key="17">
    <source>
        <dbReference type="Google" id="ProtNLM"/>
    </source>
</evidence>
<evidence type="ECO:0000256" key="5">
    <source>
        <dbReference type="ARBA" id="ARBA00022771"/>
    </source>
</evidence>
<feature type="compositionally biased region" description="Polar residues" evidence="10">
    <location>
        <begin position="108"/>
        <end position="128"/>
    </location>
</feature>
<dbReference type="InterPro" id="IPR035979">
    <property type="entry name" value="RBD_domain_sf"/>
</dbReference>
<protein>
    <recommendedName>
        <fullName evidence="17">RING-type E3 ubiquitin transferase</fullName>
    </recommendedName>
</protein>
<evidence type="ECO:0000259" key="13">
    <source>
        <dbReference type="PROSITE" id="PS50103"/>
    </source>
</evidence>
<evidence type="ECO:0000256" key="8">
    <source>
        <dbReference type="PROSITE-ProRule" id="PRU00176"/>
    </source>
</evidence>
<dbReference type="PANTHER" id="PTHR22770">
    <property type="entry name" value="UBIQUITIN CONJUGATING ENZYME 7 INTERACTING PROTEIN-RELATED"/>
    <property type="match status" value="1"/>
</dbReference>
<dbReference type="InterPro" id="IPR000571">
    <property type="entry name" value="Znf_CCCH"/>
</dbReference>
<dbReference type="Pfam" id="PF22191">
    <property type="entry name" value="IBR_1"/>
    <property type="match status" value="1"/>
</dbReference>
<keyword evidence="2" id="KW-0808">Transferase</keyword>
<feature type="region of interest" description="Disordered" evidence="10">
    <location>
        <begin position="493"/>
        <end position="512"/>
    </location>
</feature>
<evidence type="ECO:0000256" key="2">
    <source>
        <dbReference type="ARBA" id="ARBA00022679"/>
    </source>
</evidence>
<dbReference type="SUPFAM" id="SSF57850">
    <property type="entry name" value="RING/U-box"/>
    <property type="match status" value="3"/>
</dbReference>
<evidence type="ECO:0000313" key="16">
    <source>
        <dbReference type="Proteomes" id="UP000298390"/>
    </source>
</evidence>
<dbReference type="InterPro" id="IPR000504">
    <property type="entry name" value="RRM_dom"/>
</dbReference>
<dbReference type="SMART" id="SM00356">
    <property type="entry name" value="ZnF_C3H1"/>
    <property type="match status" value="5"/>
</dbReference>
<dbReference type="STRING" id="34475.A0A4Y9YPV9"/>
<feature type="compositionally biased region" description="Low complexity" evidence="10">
    <location>
        <begin position="140"/>
        <end position="155"/>
    </location>
</feature>
<dbReference type="PROSITE" id="PS51873">
    <property type="entry name" value="TRIAD"/>
    <property type="match status" value="1"/>
</dbReference>
<feature type="compositionally biased region" description="Polar residues" evidence="10">
    <location>
        <begin position="702"/>
        <end position="715"/>
    </location>
</feature>
<dbReference type="EMBL" id="SEKV01000094">
    <property type="protein sequence ID" value="TFY64586.1"/>
    <property type="molecule type" value="Genomic_DNA"/>
</dbReference>
<feature type="region of interest" description="Disordered" evidence="10">
    <location>
        <begin position="450"/>
        <end position="484"/>
    </location>
</feature>
<dbReference type="InterPro" id="IPR051628">
    <property type="entry name" value="LUBAC_E3_Ligases"/>
</dbReference>
<evidence type="ECO:0000313" key="15">
    <source>
        <dbReference type="EMBL" id="TFY64586.1"/>
    </source>
</evidence>
<keyword evidence="3 9" id="KW-0479">Metal-binding</keyword>
<dbReference type="InterPro" id="IPR001841">
    <property type="entry name" value="Znf_RING"/>
</dbReference>
<evidence type="ECO:0000256" key="1">
    <source>
        <dbReference type="ARBA" id="ARBA00004906"/>
    </source>
</evidence>
<keyword evidence="6" id="KW-0833">Ubl conjugation pathway</keyword>
<dbReference type="PROSITE" id="PS50103">
    <property type="entry name" value="ZF_C3H1"/>
    <property type="match status" value="5"/>
</dbReference>
<feature type="domain" description="RING-type" evidence="14">
    <location>
        <begin position="1260"/>
        <end position="1468"/>
    </location>
</feature>
<dbReference type="GO" id="GO:0097039">
    <property type="term" value="P:protein linear polyubiquitination"/>
    <property type="evidence" value="ECO:0007669"/>
    <property type="project" value="TreeGrafter"/>
</dbReference>
<dbReference type="SMART" id="SM00647">
    <property type="entry name" value="IBR"/>
    <property type="match status" value="2"/>
</dbReference>
<dbReference type="SMART" id="SM00360">
    <property type="entry name" value="RRM"/>
    <property type="match status" value="1"/>
</dbReference>
<dbReference type="InterPro" id="IPR002867">
    <property type="entry name" value="IBR_dom"/>
</dbReference>
<dbReference type="GO" id="GO:0008270">
    <property type="term" value="F:zinc ion binding"/>
    <property type="evidence" value="ECO:0007669"/>
    <property type="project" value="UniProtKB-KW"/>
</dbReference>
<feature type="zinc finger region" description="C3H1-type" evidence="9">
    <location>
        <begin position="31"/>
        <end position="57"/>
    </location>
</feature>
<dbReference type="Gene3D" id="3.30.40.10">
    <property type="entry name" value="Zinc/RING finger domain, C3HC4 (zinc finger)"/>
    <property type="match status" value="1"/>
</dbReference>
<feature type="compositionally biased region" description="Basic and acidic residues" evidence="10">
    <location>
        <begin position="44"/>
        <end position="67"/>
    </location>
</feature>
<proteinExistence type="predicted"/>
<keyword evidence="5 9" id="KW-0863">Zinc-finger</keyword>
<feature type="zinc finger region" description="C3H1-type" evidence="9">
    <location>
        <begin position="170"/>
        <end position="196"/>
    </location>
</feature>
<keyword evidence="8" id="KW-0694">RNA-binding</keyword>
<evidence type="ECO:0000259" key="11">
    <source>
        <dbReference type="PROSITE" id="PS50089"/>
    </source>
</evidence>
<organism evidence="15 16">
    <name type="scientific">Rhodofomes roseus</name>
    <dbReference type="NCBI Taxonomy" id="34475"/>
    <lineage>
        <taxon>Eukaryota</taxon>
        <taxon>Fungi</taxon>
        <taxon>Dikarya</taxon>
        <taxon>Basidiomycota</taxon>
        <taxon>Agaricomycotina</taxon>
        <taxon>Agaricomycetes</taxon>
        <taxon>Polyporales</taxon>
        <taxon>Rhodofomes</taxon>
    </lineage>
</organism>
<feature type="domain" description="C3H1-type" evidence="13">
    <location>
        <begin position="293"/>
        <end position="320"/>
    </location>
</feature>
<comment type="pathway">
    <text evidence="1">Protein modification; protein ubiquitination.</text>
</comment>
<feature type="zinc finger region" description="C3H1-type" evidence="9">
    <location>
        <begin position="293"/>
        <end position="320"/>
    </location>
</feature>
<dbReference type="CDD" id="cd00590">
    <property type="entry name" value="RRM_SF"/>
    <property type="match status" value="1"/>
</dbReference>
<name>A0A4Y9YPV9_9APHY</name>
<dbReference type="GO" id="GO:0043130">
    <property type="term" value="F:ubiquitin binding"/>
    <property type="evidence" value="ECO:0007669"/>
    <property type="project" value="TreeGrafter"/>
</dbReference>
<feature type="region of interest" description="Disordered" evidence="10">
    <location>
        <begin position="600"/>
        <end position="646"/>
    </location>
</feature>
<feature type="domain" description="C3H1-type" evidence="13">
    <location>
        <begin position="170"/>
        <end position="196"/>
    </location>
</feature>
<dbReference type="Proteomes" id="UP000298390">
    <property type="component" value="Unassembled WGS sequence"/>
</dbReference>
<evidence type="ECO:0000256" key="4">
    <source>
        <dbReference type="ARBA" id="ARBA00022737"/>
    </source>
</evidence>
<feature type="region of interest" description="Disordered" evidence="10">
    <location>
        <begin position="672"/>
        <end position="764"/>
    </location>
</feature>
<evidence type="ECO:0000256" key="9">
    <source>
        <dbReference type="PROSITE-ProRule" id="PRU00723"/>
    </source>
</evidence>
<feature type="compositionally biased region" description="Low complexity" evidence="10">
    <location>
        <begin position="737"/>
        <end position="747"/>
    </location>
</feature>
<evidence type="ECO:0000256" key="6">
    <source>
        <dbReference type="ARBA" id="ARBA00022786"/>
    </source>
</evidence>
<reference evidence="15 16" key="1">
    <citation type="submission" date="2019-01" db="EMBL/GenBank/DDBJ databases">
        <title>Genome sequencing of the rare red list fungi Fomitopsis rosea.</title>
        <authorList>
            <person name="Buettner E."/>
            <person name="Kellner H."/>
        </authorList>
    </citation>
    <scope>NUCLEOTIDE SEQUENCE [LARGE SCALE GENOMIC DNA]</scope>
    <source>
        <strain evidence="15 16">DSM 105464</strain>
    </source>
</reference>
<dbReference type="Gene3D" id="1.20.120.1750">
    <property type="match status" value="1"/>
</dbReference>
<keyword evidence="7 9" id="KW-0862">Zinc</keyword>
<feature type="domain" description="C3H1-type" evidence="13">
    <location>
        <begin position="372"/>
        <end position="400"/>
    </location>
</feature>
<feature type="domain" description="RING-type" evidence="11">
    <location>
        <begin position="1264"/>
        <end position="1305"/>
    </location>
</feature>
<feature type="zinc finger region" description="C3H1-type" evidence="9">
    <location>
        <begin position="372"/>
        <end position="400"/>
    </location>
</feature>
<dbReference type="Pfam" id="PF01485">
    <property type="entry name" value="IBR"/>
    <property type="match status" value="1"/>
</dbReference>
<evidence type="ECO:0000256" key="10">
    <source>
        <dbReference type="SAM" id="MobiDB-lite"/>
    </source>
</evidence>
<accession>A0A4Y9YPV9</accession>
<feature type="compositionally biased region" description="Polar residues" evidence="10">
    <location>
        <begin position="334"/>
        <end position="343"/>
    </location>
</feature>
<evidence type="ECO:0000256" key="7">
    <source>
        <dbReference type="ARBA" id="ARBA00022833"/>
    </source>
</evidence>
<dbReference type="InterPro" id="IPR044066">
    <property type="entry name" value="TRIAD_supradom"/>
</dbReference>
<dbReference type="PROSITE" id="PS50089">
    <property type="entry name" value="ZF_RING_2"/>
    <property type="match status" value="1"/>
</dbReference>
<feature type="region of interest" description="Disordered" evidence="10">
    <location>
        <begin position="262"/>
        <end position="293"/>
    </location>
</feature>